<dbReference type="RefSeq" id="WP_183863493.1">
    <property type="nucleotide sequence ID" value="NZ_JACHFH010000060.1"/>
</dbReference>
<proteinExistence type="predicted"/>
<accession>A0A840UKB0</accession>
<dbReference type="Proteomes" id="UP000559117">
    <property type="component" value="Unassembled WGS sequence"/>
</dbReference>
<evidence type="ECO:0000313" key="2">
    <source>
        <dbReference type="Proteomes" id="UP000559117"/>
    </source>
</evidence>
<keyword evidence="2" id="KW-1185">Reference proteome</keyword>
<gene>
    <name evidence="1" type="ORF">HNR32_002738</name>
</gene>
<protein>
    <submittedName>
        <fullName evidence="1">Uncharacterized protein</fullName>
    </submittedName>
</protein>
<sequence>MHGKLLEIEKKDLVTVYCDFEKLFQNEKPVGAYIKRNLTCAAGNIFSSQGRHPIGFDKEYIELTAYFAKKEGYYEKVTAWFLIKNSISQKEDKLNERLYEILSELVNDEKILALCEKEVNFFLKITMISQND</sequence>
<name>A0A840UKB0_9FIRM</name>
<comment type="caution">
    <text evidence="1">The sequence shown here is derived from an EMBL/GenBank/DDBJ whole genome shotgun (WGS) entry which is preliminary data.</text>
</comment>
<dbReference type="AlphaFoldDB" id="A0A840UKB0"/>
<evidence type="ECO:0000313" key="1">
    <source>
        <dbReference type="EMBL" id="MBB5337576.1"/>
    </source>
</evidence>
<dbReference type="EMBL" id="JACHFH010000060">
    <property type="protein sequence ID" value="MBB5337576.1"/>
    <property type="molecule type" value="Genomic_DNA"/>
</dbReference>
<reference evidence="1 2" key="1">
    <citation type="submission" date="2020-08" db="EMBL/GenBank/DDBJ databases">
        <title>Genomic Encyclopedia of Type Strains, Phase IV (KMG-IV): sequencing the most valuable type-strain genomes for metagenomic binning, comparative biology and taxonomic classification.</title>
        <authorList>
            <person name="Goeker M."/>
        </authorList>
    </citation>
    <scope>NUCLEOTIDE SEQUENCE [LARGE SCALE GENOMIC DNA]</scope>
    <source>
        <strain evidence="1 2">DSM 24661</strain>
    </source>
</reference>
<organism evidence="1 2">
    <name type="scientific">Pectinatus brassicae</name>
    <dbReference type="NCBI Taxonomy" id="862415"/>
    <lineage>
        <taxon>Bacteria</taxon>
        <taxon>Bacillati</taxon>
        <taxon>Bacillota</taxon>
        <taxon>Negativicutes</taxon>
        <taxon>Selenomonadales</taxon>
        <taxon>Selenomonadaceae</taxon>
        <taxon>Pectinatus</taxon>
    </lineage>
</organism>